<dbReference type="Proteomes" id="UP001060085">
    <property type="component" value="Linkage Group LG07"/>
</dbReference>
<evidence type="ECO:0000313" key="1">
    <source>
        <dbReference type="EMBL" id="KAI5655639.1"/>
    </source>
</evidence>
<sequence length="510" mass="57303">MEITQAALTISILILSLLGFMIIFKKPRKVTASLPPGPRGLPIVGFLPFLTTNLHYQFAELARQYGPIVKIQLGSRLCFVVSSPSSVKEVTREQDMICANHDATVAIEVITRGRLDIAFSPFGSYWRNMRKVFVREMLSKSNLDAGYDLRKVGVREAIKSVVSKVGTAVDVGELTFVTEANVIMSMLWGGTIQEDEQTKIGLEFRAVLQKAMDLLSKPNVSDFFPAIARFDIQGVAKEMEAIVQTIDEILDRIVNISMKRASEKKRDEIKEGTAKKDFIQILVELQEQKETGTEISITQIKAILMDIVTGGTDTTATSAEWVMTEVLHNREVMQKVQKELEDVVGLNNIVEEYHLPKLKYLDAVVKEAARLHPALPLLLPRRPSEPCKVAGYTIPKDSKIFINVWAIQRDPQLWENALEFKPERFLNEPGKWDFSGNNFQYLPFGSGRRICAGLPLAEKMLLYILASLLHSFDWQPTETKEADFSEKFGVVMRKSKPLLAIPTKRSSSGN</sequence>
<name>A0ACC0A4V0_CATRO</name>
<keyword evidence="2" id="KW-1185">Reference proteome</keyword>
<organism evidence="1 2">
    <name type="scientific">Catharanthus roseus</name>
    <name type="common">Madagascar periwinkle</name>
    <name type="synonym">Vinca rosea</name>
    <dbReference type="NCBI Taxonomy" id="4058"/>
    <lineage>
        <taxon>Eukaryota</taxon>
        <taxon>Viridiplantae</taxon>
        <taxon>Streptophyta</taxon>
        <taxon>Embryophyta</taxon>
        <taxon>Tracheophyta</taxon>
        <taxon>Spermatophyta</taxon>
        <taxon>Magnoliopsida</taxon>
        <taxon>eudicotyledons</taxon>
        <taxon>Gunneridae</taxon>
        <taxon>Pentapetalae</taxon>
        <taxon>asterids</taxon>
        <taxon>lamiids</taxon>
        <taxon>Gentianales</taxon>
        <taxon>Apocynaceae</taxon>
        <taxon>Rauvolfioideae</taxon>
        <taxon>Vinceae</taxon>
        <taxon>Catharanthinae</taxon>
        <taxon>Catharanthus</taxon>
    </lineage>
</organism>
<dbReference type="EMBL" id="CM044707">
    <property type="protein sequence ID" value="KAI5655639.1"/>
    <property type="molecule type" value="Genomic_DNA"/>
</dbReference>
<protein>
    <submittedName>
        <fullName evidence="1">Uncharacterized protein</fullName>
    </submittedName>
</protein>
<comment type="caution">
    <text evidence="1">The sequence shown here is derived from an EMBL/GenBank/DDBJ whole genome shotgun (WGS) entry which is preliminary data.</text>
</comment>
<gene>
    <name evidence="1" type="ORF">M9H77_32826</name>
</gene>
<evidence type="ECO:0000313" key="2">
    <source>
        <dbReference type="Proteomes" id="UP001060085"/>
    </source>
</evidence>
<proteinExistence type="predicted"/>
<accession>A0ACC0A4V0</accession>
<reference evidence="2" key="1">
    <citation type="journal article" date="2023" name="Nat. Plants">
        <title>Single-cell RNA sequencing provides a high-resolution roadmap for understanding the multicellular compartmentation of specialized metabolism.</title>
        <authorList>
            <person name="Sun S."/>
            <person name="Shen X."/>
            <person name="Li Y."/>
            <person name="Li Y."/>
            <person name="Wang S."/>
            <person name="Li R."/>
            <person name="Zhang H."/>
            <person name="Shen G."/>
            <person name="Guo B."/>
            <person name="Wei J."/>
            <person name="Xu J."/>
            <person name="St-Pierre B."/>
            <person name="Chen S."/>
            <person name="Sun C."/>
        </authorList>
    </citation>
    <scope>NUCLEOTIDE SEQUENCE [LARGE SCALE GENOMIC DNA]</scope>
</reference>